<comment type="caution">
    <text evidence="9">The sequence shown here is derived from an EMBL/GenBank/DDBJ whole genome shotgun (WGS) entry which is preliminary data.</text>
</comment>
<keyword evidence="2" id="KW-1003">Cell membrane</keyword>
<evidence type="ECO:0000256" key="3">
    <source>
        <dbReference type="ARBA" id="ARBA00022618"/>
    </source>
</evidence>
<name>A0AAE3ZBP0_9ACTN</name>
<keyword evidence="6" id="KW-0472">Membrane</keyword>
<gene>
    <name evidence="9" type="ORF">JOF55_000755</name>
</gene>
<reference evidence="9" key="1">
    <citation type="submission" date="2023-07" db="EMBL/GenBank/DDBJ databases">
        <title>Sequencing the genomes of 1000 actinobacteria strains.</title>
        <authorList>
            <person name="Klenk H.-P."/>
        </authorList>
    </citation>
    <scope>NUCLEOTIDE SEQUENCE</scope>
    <source>
        <strain evidence="9">DSM 45977</strain>
    </source>
</reference>
<proteinExistence type="predicted"/>
<evidence type="ECO:0000256" key="6">
    <source>
        <dbReference type="ARBA" id="ARBA00023136"/>
    </source>
</evidence>
<keyword evidence="5" id="KW-1133">Transmembrane helix</keyword>
<evidence type="ECO:0000313" key="10">
    <source>
        <dbReference type="Proteomes" id="UP001180845"/>
    </source>
</evidence>
<dbReference type="PANTHER" id="PTHR37820">
    <property type="entry name" value="CELL DIVISION PROTEIN DIVIB"/>
    <property type="match status" value="1"/>
</dbReference>
<sequence length="209" mass="22335">MLTGATVLAVVVFFTPLLGVRSVEVVGAATLSEDKVADTASIRMGTPMARLDEAAIRNRLQRISKIESVRVELSWPSTVTLRISERVPVVFAATDAGIRLVDAEGVAFETVPRPPGGMPELRVGRVAPDDPATQAAMTVLMSLSEPVRDQVTTVVAETPDNVVLLLTEGRKVEWGSTRLSQRKAAILPPLLTRPGEVYDVTSPALPTVS</sequence>
<dbReference type="AlphaFoldDB" id="A0AAE3ZBP0"/>
<evidence type="ECO:0000259" key="8">
    <source>
        <dbReference type="PROSITE" id="PS51779"/>
    </source>
</evidence>
<comment type="subcellular location">
    <subcellularLocation>
        <location evidence="1">Membrane</location>
    </subcellularLocation>
</comment>
<keyword evidence="7" id="KW-0131">Cell cycle</keyword>
<accession>A0AAE3ZBP0</accession>
<dbReference type="PANTHER" id="PTHR37820:SF1">
    <property type="entry name" value="CELL DIVISION PROTEIN FTSQ"/>
    <property type="match status" value="1"/>
</dbReference>
<protein>
    <submittedName>
        <fullName evidence="9">Cell division protein FtsQ</fullName>
    </submittedName>
</protein>
<evidence type="ECO:0000256" key="7">
    <source>
        <dbReference type="ARBA" id="ARBA00023306"/>
    </source>
</evidence>
<dbReference type="RefSeq" id="WP_310269578.1">
    <property type="nucleotide sequence ID" value="NZ_JAVDXW010000001.1"/>
</dbReference>
<organism evidence="9 10">
    <name type="scientific">Haloactinomyces albus</name>
    <dbReference type="NCBI Taxonomy" id="1352928"/>
    <lineage>
        <taxon>Bacteria</taxon>
        <taxon>Bacillati</taxon>
        <taxon>Actinomycetota</taxon>
        <taxon>Actinomycetes</taxon>
        <taxon>Actinopolysporales</taxon>
        <taxon>Actinopolysporaceae</taxon>
        <taxon>Haloactinomyces</taxon>
    </lineage>
</organism>
<dbReference type="Proteomes" id="UP001180845">
    <property type="component" value="Unassembled WGS sequence"/>
</dbReference>
<keyword evidence="3 9" id="KW-0132">Cell division</keyword>
<dbReference type="Gene3D" id="3.10.20.310">
    <property type="entry name" value="membrane protein fhac"/>
    <property type="match status" value="1"/>
</dbReference>
<dbReference type="InterPro" id="IPR050487">
    <property type="entry name" value="FtsQ_DivIB"/>
</dbReference>
<evidence type="ECO:0000256" key="5">
    <source>
        <dbReference type="ARBA" id="ARBA00022989"/>
    </source>
</evidence>
<dbReference type="InterPro" id="IPR013685">
    <property type="entry name" value="POTRA_FtsQ_type"/>
</dbReference>
<dbReference type="EMBL" id="JAVDXW010000001">
    <property type="protein sequence ID" value="MDR7300574.1"/>
    <property type="molecule type" value="Genomic_DNA"/>
</dbReference>
<dbReference type="PROSITE" id="PS51779">
    <property type="entry name" value="POTRA"/>
    <property type="match status" value="1"/>
</dbReference>
<dbReference type="GO" id="GO:0005886">
    <property type="term" value="C:plasma membrane"/>
    <property type="evidence" value="ECO:0007669"/>
    <property type="project" value="TreeGrafter"/>
</dbReference>
<evidence type="ECO:0000256" key="4">
    <source>
        <dbReference type="ARBA" id="ARBA00022692"/>
    </source>
</evidence>
<evidence type="ECO:0000256" key="2">
    <source>
        <dbReference type="ARBA" id="ARBA00022475"/>
    </source>
</evidence>
<dbReference type="InterPro" id="IPR005548">
    <property type="entry name" value="Cell_div_FtsQ/DivIB_C"/>
</dbReference>
<keyword evidence="10" id="KW-1185">Reference proteome</keyword>
<dbReference type="InterPro" id="IPR034746">
    <property type="entry name" value="POTRA"/>
</dbReference>
<dbReference type="Pfam" id="PF08478">
    <property type="entry name" value="POTRA_1"/>
    <property type="match status" value="1"/>
</dbReference>
<evidence type="ECO:0000313" key="9">
    <source>
        <dbReference type="EMBL" id="MDR7300574.1"/>
    </source>
</evidence>
<evidence type="ECO:0000256" key="1">
    <source>
        <dbReference type="ARBA" id="ARBA00004370"/>
    </source>
</evidence>
<feature type="domain" description="POTRA" evidence="8">
    <location>
        <begin position="18"/>
        <end position="86"/>
    </location>
</feature>
<dbReference type="GO" id="GO:0051301">
    <property type="term" value="P:cell division"/>
    <property type="evidence" value="ECO:0007669"/>
    <property type="project" value="UniProtKB-KW"/>
</dbReference>
<dbReference type="Pfam" id="PF03799">
    <property type="entry name" value="FtsQ_DivIB_C"/>
    <property type="match status" value="1"/>
</dbReference>
<keyword evidence="4" id="KW-0812">Transmembrane</keyword>